<dbReference type="Gene3D" id="2.40.50.140">
    <property type="entry name" value="Nucleic acid-binding proteins"/>
    <property type="match status" value="1"/>
</dbReference>
<dbReference type="PROSITE" id="PS50893">
    <property type="entry name" value="ABC_TRANSPORTER_2"/>
    <property type="match status" value="1"/>
</dbReference>
<evidence type="ECO:0000256" key="2">
    <source>
        <dbReference type="ARBA" id="ARBA00022741"/>
    </source>
</evidence>
<keyword evidence="7" id="KW-1185">Reference proteome</keyword>
<dbReference type="InterPro" id="IPR015855">
    <property type="entry name" value="ABC_transpr_MalK-like"/>
</dbReference>
<dbReference type="RefSeq" id="WP_171674200.1">
    <property type="nucleotide sequence ID" value="NZ_BAAAGT010000001.1"/>
</dbReference>
<evidence type="ECO:0000313" key="7">
    <source>
        <dbReference type="Proteomes" id="UP000534306"/>
    </source>
</evidence>
<evidence type="ECO:0000313" key="5">
    <source>
        <dbReference type="EMBL" id="MBB6565443.1"/>
    </source>
</evidence>
<accession>A0A7Y4L1H8</accession>
<dbReference type="CDD" id="cd03301">
    <property type="entry name" value="ABC_MalK_N"/>
    <property type="match status" value="1"/>
</dbReference>
<reference evidence="6 7" key="1">
    <citation type="submission" date="2020-05" db="EMBL/GenBank/DDBJ databases">
        <title>Genome sequence of Kribbella sandramycini ATCC 39419.</title>
        <authorList>
            <person name="Maclea K.S."/>
            <person name="Fair J.L."/>
        </authorList>
    </citation>
    <scope>NUCLEOTIDE SEQUENCE [LARGE SCALE GENOMIC DNA]</scope>
    <source>
        <strain evidence="6 7">ATCC 39419</strain>
    </source>
</reference>
<dbReference type="GO" id="GO:0005524">
    <property type="term" value="F:ATP binding"/>
    <property type="evidence" value="ECO:0007669"/>
    <property type="project" value="UniProtKB-KW"/>
</dbReference>
<evidence type="ECO:0000313" key="6">
    <source>
        <dbReference type="EMBL" id="NOL41711.1"/>
    </source>
</evidence>
<feature type="domain" description="ABC transporter" evidence="4">
    <location>
        <begin position="4"/>
        <end position="236"/>
    </location>
</feature>
<dbReference type="InterPro" id="IPR003593">
    <property type="entry name" value="AAA+_ATPase"/>
</dbReference>
<keyword evidence="5" id="KW-0762">Sugar transport</keyword>
<organism evidence="6 7">
    <name type="scientific">Kribbella sandramycini</name>
    <dbReference type="NCBI Taxonomy" id="60450"/>
    <lineage>
        <taxon>Bacteria</taxon>
        <taxon>Bacillati</taxon>
        <taxon>Actinomycetota</taxon>
        <taxon>Actinomycetes</taxon>
        <taxon>Propionibacteriales</taxon>
        <taxon>Kribbellaceae</taxon>
        <taxon>Kribbella</taxon>
    </lineage>
</organism>
<dbReference type="InterPro" id="IPR012340">
    <property type="entry name" value="NA-bd_OB-fold"/>
</dbReference>
<dbReference type="GO" id="GO:0016887">
    <property type="term" value="F:ATP hydrolysis activity"/>
    <property type="evidence" value="ECO:0007669"/>
    <property type="project" value="InterPro"/>
</dbReference>
<dbReference type="InterPro" id="IPR017871">
    <property type="entry name" value="ABC_transporter-like_CS"/>
</dbReference>
<dbReference type="Pfam" id="PF17912">
    <property type="entry name" value="OB_MalK"/>
    <property type="match status" value="1"/>
</dbReference>
<dbReference type="AlphaFoldDB" id="A0A7Y4L1H8"/>
<dbReference type="GO" id="GO:0140359">
    <property type="term" value="F:ABC-type transporter activity"/>
    <property type="evidence" value="ECO:0007669"/>
    <property type="project" value="InterPro"/>
</dbReference>
<protein>
    <submittedName>
        <fullName evidence="5">Multiple sugar transport system ATP-binding protein</fullName>
    </submittedName>
    <submittedName>
        <fullName evidence="6">sn-glycerol-3-phosphate ABC transporter ATP-binding protein UgpC</fullName>
    </submittedName>
</protein>
<evidence type="ECO:0000259" key="4">
    <source>
        <dbReference type="PROSITE" id="PS50893"/>
    </source>
</evidence>
<dbReference type="SUPFAM" id="SSF50331">
    <property type="entry name" value="MOP-like"/>
    <property type="match status" value="1"/>
</dbReference>
<name>A0A7Y4L1H8_9ACTN</name>
<keyword evidence="1" id="KW-0813">Transport</keyword>
<dbReference type="PANTHER" id="PTHR43875">
    <property type="entry name" value="MALTODEXTRIN IMPORT ATP-BINDING PROTEIN MSMX"/>
    <property type="match status" value="1"/>
</dbReference>
<dbReference type="FunFam" id="3.40.50.300:FF:000042">
    <property type="entry name" value="Maltose/maltodextrin ABC transporter, ATP-binding protein"/>
    <property type="match status" value="1"/>
</dbReference>
<keyword evidence="3 6" id="KW-0067">ATP-binding</keyword>
<dbReference type="NCBIfam" id="NF008653">
    <property type="entry name" value="PRK11650.1"/>
    <property type="match status" value="1"/>
</dbReference>
<dbReference type="Gene3D" id="2.40.50.100">
    <property type="match status" value="1"/>
</dbReference>
<reference evidence="5 8" key="2">
    <citation type="submission" date="2020-08" db="EMBL/GenBank/DDBJ databases">
        <title>Sequencing the genomes of 1000 actinobacteria strains.</title>
        <authorList>
            <person name="Klenk H.-P."/>
        </authorList>
    </citation>
    <scope>NUCLEOTIDE SEQUENCE [LARGE SCALE GENOMIC DNA]</scope>
    <source>
        <strain evidence="5 8">DSM 15626</strain>
    </source>
</reference>
<comment type="caution">
    <text evidence="6">The sequence shown here is derived from an EMBL/GenBank/DDBJ whole genome shotgun (WGS) entry which is preliminary data.</text>
</comment>
<dbReference type="InterPro" id="IPR003439">
    <property type="entry name" value="ABC_transporter-like_ATP-bd"/>
</dbReference>
<evidence type="ECO:0000313" key="8">
    <source>
        <dbReference type="Proteomes" id="UP000553957"/>
    </source>
</evidence>
<dbReference type="PROSITE" id="PS00211">
    <property type="entry name" value="ABC_TRANSPORTER_1"/>
    <property type="match status" value="1"/>
</dbReference>
<dbReference type="InterPro" id="IPR047641">
    <property type="entry name" value="ABC_transpr_MalK/UgpC-like"/>
</dbReference>
<dbReference type="Proteomes" id="UP000553957">
    <property type="component" value="Unassembled WGS sequence"/>
</dbReference>
<gene>
    <name evidence="6" type="primary">ugpC</name>
    <name evidence="5" type="ORF">HNR71_001080</name>
    <name evidence="6" type="ORF">HPO96_15800</name>
</gene>
<proteinExistence type="predicted"/>
<dbReference type="PANTHER" id="PTHR43875:SF1">
    <property type="entry name" value="OSMOPROTECTIVE COMPOUNDS UPTAKE ATP-BINDING PROTEIN GGTA"/>
    <property type="match status" value="1"/>
</dbReference>
<sequence length="359" mass="39106">MATVSFKGATRVYPGTDTAAVQALDLEIEDGEFMVLVGPSGSGKSTALRMLAGLEEVNDGSIYIGERDVTNAPPKERDIAMVFQNYALYPHMTVADNMGFALKMQGIHKEERAKRVLEAAKLLGLEEYLDRKPKALSGGQRQRVAMGRAIVRSPQVFLMDEPLSNLDAKLRVQTRTQIAELQHRLGVTTVYVTHDQVEAMTMGDRVAVLKDGVLQQVDTPLNLYDRPRNKFVAGFIGSPAMNLLDAEIVDGGAKVGDYVVPIARDLLAKAGSDKTVTLGVRPEALHLADDGLPVKVAVIEELGSDAFLYGTAEHTDLNQQIIARIGTRLHNDKGEIVHLAPDPDKLHLFSASTEERLVS</sequence>
<keyword evidence="2" id="KW-0547">Nucleotide-binding</keyword>
<dbReference type="InterPro" id="IPR027417">
    <property type="entry name" value="P-loop_NTPase"/>
</dbReference>
<dbReference type="GO" id="GO:0008643">
    <property type="term" value="P:carbohydrate transport"/>
    <property type="evidence" value="ECO:0007669"/>
    <property type="project" value="InterPro"/>
</dbReference>
<dbReference type="Pfam" id="PF00005">
    <property type="entry name" value="ABC_tran"/>
    <property type="match status" value="1"/>
</dbReference>
<dbReference type="Proteomes" id="UP000534306">
    <property type="component" value="Unassembled WGS sequence"/>
</dbReference>
<dbReference type="EMBL" id="JACHKF010000001">
    <property type="protein sequence ID" value="MBB6565443.1"/>
    <property type="molecule type" value="Genomic_DNA"/>
</dbReference>
<dbReference type="InterPro" id="IPR008995">
    <property type="entry name" value="Mo/tungstate-bd_C_term_dom"/>
</dbReference>
<dbReference type="InterPro" id="IPR040582">
    <property type="entry name" value="OB_MalK-like"/>
</dbReference>
<dbReference type="Gene3D" id="3.40.50.300">
    <property type="entry name" value="P-loop containing nucleotide triphosphate hydrolases"/>
    <property type="match status" value="1"/>
</dbReference>
<dbReference type="GO" id="GO:0055052">
    <property type="term" value="C:ATP-binding cassette (ABC) transporter complex, substrate-binding subunit-containing"/>
    <property type="evidence" value="ECO:0007669"/>
    <property type="project" value="TreeGrafter"/>
</dbReference>
<evidence type="ECO:0000256" key="1">
    <source>
        <dbReference type="ARBA" id="ARBA00022448"/>
    </source>
</evidence>
<evidence type="ECO:0000256" key="3">
    <source>
        <dbReference type="ARBA" id="ARBA00022840"/>
    </source>
</evidence>
<dbReference type="SMART" id="SM00382">
    <property type="entry name" value="AAA"/>
    <property type="match status" value="1"/>
</dbReference>
<dbReference type="EMBL" id="JABJRC010000003">
    <property type="protein sequence ID" value="NOL41711.1"/>
    <property type="molecule type" value="Genomic_DNA"/>
</dbReference>
<dbReference type="SUPFAM" id="SSF52540">
    <property type="entry name" value="P-loop containing nucleoside triphosphate hydrolases"/>
    <property type="match status" value="1"/>
</dbReference>